<dbReference type="RefSeq" id="WP_189114682.1">
    <property type="nucleotide sequence ID" value="NZ_BMQC01000008.1"/>
</dbReference>
<sequence>MRELAPPRLFANRHCWSLAAVADRPWTLAFADCLYFDGVDVQEALAHESALTGLDSAPGPGLRDLPLRRAVGDPFALGRRTVLAAVSTLTVRRDRTGATFLLHRRDPRAVAQSGGATQVIPSGIFQPSTSLPGAAAADFDLWRNIMREYSEELLGAAEHGGDGRPVDYGAAPFAALDAAYRDGRVRVWLLGVGLDALSLFGEIMTVAVWDAAFFDDWARHLVADNEEGALVASPLPFTAPVVRALLRSGRMLPAGAGCLHLAWRHRAALACAAP</sequence>
<dbReference type="EMBL" id="BMQC01000008">
    <property type="protein sequence ID" value="GGK33225.1"/>
    <property type="molecule type" value="Genomic_DNA"/>
</dbReference>
<keyword evidence="2" id="KW-1185">Reference proteome</keyword>
<gene>
    <name evidence="1" type="ORF">GCM10010124_27440</name>
</gene>
<reference evidence="1" key="2">
    <citation type="submission" date="2020-09" db="EMBL/GenBank/DDBJ databases">
        <authorList>
            <person name="Sun Q."/>
            <person name="Ohkuma M."/>
        </authorList>
    </citation>
    <scope>NUCLEOTIDE SEQUENCE</scope>
    <source>
        <strain evidence="1">JCM 3091</strain>
    </source>
</reference>
<proteinExistence type="predicted"/>
<dbReference type="AlphaFoldDB" id="A0A8J3BMX8"/>
<name>A0A8J3BMX8_9ACTN</name>
<comment type="caution">
    <text evidence="1">The sequence shown here is derived from an EMBL/GenBank/DDBJ whole genome shotgun (WGS) entry which is preliminary data.</text>
</comment>
<accession>A0A8J3BMX8</accession>
<evidence type="ECO:0000313" key="2">
    <source>
        <dbReference type="Proteomes" id="UP000662200"/>
    </source>
</evidence>
<protein>
    <submittedName>
        <fullName evidence="1">Uncharacterized protein</fullName>
    </submittedName>
</protein>
<reference evidence="1" key="1">
    <citation type="journal article" date="2014" name="Int. J. Syst. Evol. Microbiol.">
        <title>Complete genome sequence of Corynebacterium casei LMG S-19264T (=DSM 44701T), isolated from a smear-ripened cheese.</title>
        <authorList>
            <consortium name="US DOE Joint Genome Institute (JGI-PGF)"/>
            <person name="Walter F."/>
            <person name="Albersmeier A."/>
            <person name="Kalinowski J."/>
            <person name="Ruckert C."/>
        </authorList>
    </citation>
    <scope>NUCLEOTIDE SEQUENCE</scope>
    <source>
        <strain evidence="1">JCM 3091</strain>
    </source>
</reference>
<dbReference type="Proteomes" id="UP000662200">
    <property type="component" value="Unassembled WGS sequence"/>
</dbReference>
<organism evidence="1 2">
    <name type="scientific">Pilimelia terevasa</name>
    <dbReference type="NCBI Taxonomy" id="53372"/>
    <lineage>
        <taxon>Bacteria</taxon>
        <taxon>Bacillati</taxon>
        <taxon>Actinomycetota</taxon>
        <taxon>Actinomycetes</taxon>
        <taxon>Micromonosporales</taxon>
        <taxon>Micromonosporaceae</taxon>
        <taxon>Pilimelia</taxon>
    </lineage>
</organism>
<evidence type="ECO:0000313" key="1">
    <source>
        <dbReference type="EMBL" id="GGK33225.1"/>
    </source>
</evidence>